<dbReference type="InterPro" id="IPR000792">
    <property type="entry name" value="Tscrpt_reg_LuxR_C"/>
</dbReference>
<keyword evidence="3" id="KW-0804">Transcription</keyword>
<dbReference type="CDD" id="cd06170">
    <property type="entry name" value="LuxR_C_like"/>
    <property type="match status" value="1"/>
</dbReference>
<gene>
    <name evidence="5" type="ORF">GCM10007879_12480</name>
</gene>
<evidence type="ECO:0000256" key="3">
    <source>
        <dbReference type="ARBA" id="ARBA00023163"/>
    </source>
</evidence>
<comment type="caution">
    <text evidence="5">The sequence shown here is derived from an EMBL/GenBank/DDBJ whole genome shotgun (WGS) entry which is preliminary data.</text>
</comment>
<dbReference type="Gene3D" id="3.30.450.20">
    <property type="entry name" value="PAS domain"/>
    <property type="match status" value="1"/>
</dbReference>
<dbReference type="SUPFAM" id="SSF55785">
    <property type="entry name" value="PYP-like sensor domain (PAS domain)"/>
    <property type="match status" value="1"/>
</dbReference>
<reference evidence="5" key="1">
    <citation type="journal article" date="2014" name="Int. J. Syst. Evol. Microbiol.">
        <title>Complete genome of a new Firmicutes species belonging to the dominant human colonic microbiota ('Ruminococcus bicirculans') reveals two chromosomes and a selective capacity to utilize plant glucans.</title>
        <authorList>
            <consortium name="NISC Comparative Sequencing Program"/>
            <person name="Wegmann U."/>
            <person name="Louis P."/>
            <person name="Goesmann A."/>
            <person name="Henrissat B."/>
            <person name="Duncan S.H."/>
            <person name="Flint H.J."/>
        </authorList>
    </citation>
    <scope>NUCLEOTIDE SEQUENCE</scope>
    <source>
        <strain evidence="5">NBRC 107169</strain>
    </source>
</reference>
<dbReference type="Pfam" id="PF13426">
    <property type="entry name" value="PAS_9"/>
    <property type="match status" value="1"/>
</dbReference>
<dbReference type="Gene3D" id="1.10.10.10">
    <property type="entry name" value="Winged helix-like DNA-binding domain superfamily/Winged helix DNA-binding domain"/>
    <property type="match status" value="1"/>
</dbReference>
<organism evidence="5 6">
    <name type="scientific">Maritalea porphyrae</name>
    <dbReference type="NCBI Taxonomy" id="880732"/>
    <lineage>
        <taxon>Bacteria</taxon>
        <taxon>Pseudomonadati</taxon>
        <taxon>Pseudomonadota</taxon>
        <taxon>Alphaproteobacteria</taxon>
        <taxon>Hyphomicrobiales</taxon>
        <taxon>Devosiaceae</taxon>
        <taxon>Maritalea</taxon>
    </lineage>
</organism>
<keyword evidence="1" id="KW-0805">Transcription regulation</keyword>
<evidence type="ECO:0000313" key="6">
    <source>
        <dbReference type="Proteomes" id="UP001161405"/>
    </source>
</evidence>
<dbReference type="SMART" id="SM00421">
    <property type="entry name" value="HTH_LUXR"/>
    <property type="match status" value="1"/>
</dbReference>
<accession>A0ABQ5UP15</accession>
<dbReference type="PANTHER" id="PTHR44688:SF16">
    <property type="entry name" value="DNA-BINDING TRANSCRIPTIONAL ACTIVATOR DEVR_DOSR"/>
    <property type="match status" value="1"/>
</dbReference>
<keyword evidence="2" id="KW-0238">DNA-binding</keyword>
<dbReference type="RefSeq" id="WP_284362830.1">
    <property type="nucleotide sequence ID" value="NZ_BSNI01000002.1"/>
</dbReference>
<dbReference type="InterPro" id="IPR036388">
    <property type="entry name" value="WH-like_DNA-bd_sf"/>
</dbReference>
<keyword evidence="6" id="KW-1185">Reference proteome</keyword>
<dbReference type="InterPro" id="IPR000014">
    <property type="entry name" value="PAS"/>
</dbReference>
<feature type="domain" description="HTH luxR-type" evidence="4">
    <location>
        <begin position="126"/>
        <end position="191"/>
    </location>
</feature>
<sequence>MTAVENSPQSAPKNRFELAEMPVPLVFAEHRIIRECNIEFATIFGYTPEELKNTSFHLLYPKFADFVRTGEMWKSNFAGGVTYYDERIMRRADKSEFWCQVRGRSMSLGDPFARAIYCFEPLHRPLRPNSDHLTDRQNQIITLVAQGKTNAAIAKELGLSKRTVEAHRARTMKAIGVKNTAELIAWFSTSGSNVQE</sequence>
<dbReference type="EMBL" id="BSNI01000002">
    <property type="protein sequence ID" value="GLQ16999.1"/>
    <property type="molecule type" value="Genomic_DNA"/>
</dbReference>
<protein>
    <recommendedName>
        <fullName evidence="4">HTH luxR-type domain-containing protein</fullName>
    </recommendedName>
</protein>
<dbReference type="PANTHER" id="PTHR44688">
    <property type="entry name" value="DNA-BINDING TRANSCRIPTIONAL ACTIVATOR DEVR_DOSR"/>
    <property type="match status" value="1"/>
</dbReference>
<dbReference type="NCBIfam" id="TIGR00229">
    <property type="entry name" value="sensory_box"/>
    <property type="match status" value="1"/>
</dbReference>
<dbReference type="PROSITE" id="PS50043">
    <property type="entry name" value="HTH_LUXR_2"/>
    <property type="match status" value="1"/>
</dbReference>
<reference evidence="5" key="2">
    <citation type="submission" date="2023-01" db="EMBL/GenBank/DDBJ databases">
        <title>Draft genome sequence of Maritalea porphyrae strain NBRC 107169.</title>
        <authorList>
            <person name="Sun Q."/>
            <person name="Mori K."/>
        </authorList>
    </citation>
    <scope>NUCLEOTIDE SEQUENCE</scope>
    <source>
        <strain evidence="5">NBRC 107169</strain>
    </source>
</reference>
<proteinExistence type="predicted"/>
<name>A0ABQ5UP15_9HYPH</name>
<dbReference type="Pfam" id="PF00196">
    <property type="entry name" value="GerE"/>
    <property type="match status" value="1"/>
</dbReference>
<dbReference type="InterPro" id="IPR035965">
    <property type="entry name" value="PAS-like_dom_sf"/>
</dbReference>
<evidence type="ECO:0000256" key="1">
    <source>
        <dbReference type="ARBA" id="ARBA00023015"/>
    </source>
</evidence>
<evidence type="ECO:0000313" key="5">
    <source>
        <dbReference type="EMBL" id="GLQ16999.1"/>
    </source>
</evidence>
<dbReference type="Proteomes" id="UP001161405">
    <property type="component" value="Unassembled WGS sequence"/>
</dbReference>
<dbReference type="PRINTS" id="PR00038">
    <property type="entry name" value="HTHLUXR"/>
</dbReference>
<dbReference type="CDD" id="cd00130">
    <property type="entry name" value="PAS"/>
    <property type="match status" value="1"/>
</dbReference>
<evidence type="ECO:0000256" key="2">
    <source>
        <dbReference type="ARBA" id="ARBA00023125"/>
    </source>
</evidence>
<evidence type="ECO:0000259" key="4">
    <source>
        <dbReference type="PROSITE" id="PS50043"/>
    </source>
</evidence>
<dbReference type="SUPFAM" id="SSF46894">
    <property type="entry name" value="C-terminal effector domain of the bipartite response regulators"/>
    <property type="match status" value="1"/>
</dbReference>
<dbReference type="InterPro" id="IPR016032">
    <property type="entry name" value="Sig_transdc_resp-reg_C-effctor"/>
</dbReference>